<dbReference type="EMBL" id="PDND01000112">
    <property type="protein sequence ID" value="PGH31852.1"/>
    <property type="molecule type" value="Genomic_DNA"/>
</dbReference>
<protein>
    <submittedName>
        <fullName evidence="1">Uncharacterized protein</fullName>
    </submittedName>
</protein>
<gene>
    <name evidence="1" type="ORF">GX50_05350</name>
</gene>
<evidence type="ECO:0000313" key="2">
    <source>
        <dbReference type="Proteomes" id="UP000226031"/>
    </source>
</evidence>
<dbReference type="Proteomes" id="UP000226031">
    <property type="component" value="Unassembled WGS sequence"/>
</dbReference>
<keyword evidence="2" id="KW-1185">Reference proteome</keyword>
<comment type="caution">
    <text evidence="1">The sequence shown here is derived from an EMBL/GenBank/DDBJ whole genome shotgun (WGS) entry which is preliminary data.</text>
</comment>
<organism evidence="1 2">
    <name type="scientific">[Emmonsia] crescens</name>
    <dbReference type="NCBI Taxonomy" id="73230"/>
    <lineage>
        <taxon>Eukaryota</taxon>
        <taxon>Fungi</taxon>
        <taxon>Dikarya</taxon>
        <taxon>Ascomycota</taxon>
        <taxon>Pezizomycotina</taxon>
        <taxon>Eurotiomycetes</taxon>
        <taxon>Eurotiomycetidae</taxon>
        <taxon>Onygenales</taxon>
        <taxon>Ajellomycetaceae</taxon>
        <taxon>Emergomyces</taxon>
    </lineage>
</organism>
<reference evidence="1 2" key="1">
    <citation type="submission" date="2017-10" db="EMBL/GenBank/DDBJ databases">
        <title>Comparative genomics in systemic dimorphic fungi from Ajellomycetaceae.</title>
        <authorList>
            <person name="Munoz J.F."/>
            <person name="Mcewen J.G."/>
            <person name="Clay O.K."/>
            <person name="Cuomo C.A."/>
        </authorList>
    </citation>
    <scope>NUCLEOTIDE SEQUENCE [LARGE SCALE GENOMIC DNA]</scope>
    <source>
        <strain evidence="1 2">UAMH4076</strain>
    </source>
</reference>
<dbReference type="AlphaFoldDB" id="A0A2B7ZFQ7"/>
<name>A0A2B7ZFQ7_9EURO</name>
<proteinExistence type="predicted"/>
<evidence type="ECO:0000313" key="1">
    <source>
        <dbReference type="EMBL" id="PGH31852.1"/>
    </source>
</evidence>
<accession>A0A2B7ZFQ7</accession>
<sequence>MNFFSLNSKPVATQRLSYPDIELLAKQPTLAPEIATIEPRPERDIEQGLFDTSRNGILHGFMPGMRGL</sequence>